<keyword evidence="4" id="KW-0678">Repressor</keyword>
<reference evidence="17" key="2">
    <citation type="submission" date="2025-09" db="UniProtKB">
        <authorList>
            <consortium name="Ensembl"/>
        </authorList>
    </citation>
    <scope>IDENTIFICATION</scope>
</reference>
<evidence type="ECO:0000256" key="8">
    <source>
        <dbReference type="ARBA" id="ARBA00022691"/>
    </source>
</evidence>
<dbReference type="GO" id="GO:0042149">
    <property type="term" value="P:cellular response to glucose starvation"/>
    <property type="evidence" value="ECO:0007669"/>
    <property type="project" value="Ensembl"/>
</dbReference>
<dbReference type="EC" id="2.1.1.-" evidence="15"/>
<comment type="function">
    <text evidence="13">Essential component of the eNoSC (energy-dependent nucleolar silencing) complex, a complex that mediates silencing of rDNA in response to intracellular energy status and acts by recruiting histone-modifying enzymes. The eNoSC complex is able to sense the energy status of cell: upon glucose starvation, elevation of NAD(+)/NADP(+) ratio activates SIRT1, leading to histone H3 deacetylation followed by dimethylation of H3 at 'Lys-9' (H3K9me2) by SUV39H1 and the formation of silent chromatin in the rDNA locus. In the complex, RRP8 binds to H3K9me2 and probably acts as a methyltransferase. Its substrates are however unknown.</text>
</comment>
<dbReference type="GO" id="GO:0006364">
    <property type="term" value="P:rRNA processing"/>
    <property type="evidence" value="ECO:0007669"/>
    <property type="project" value="UniProtKB-UniRule"/>
</dbReference>
<dbReference type="PANTHER" id="PTHR12787:SF0">
    <property type="entry name" value="RIBOSOMAL RNA-PROCESSING PROTEIN 8"/>
    <property type="match status" value="1"/>
</dbReference>
<dbReference type="GO" id="GO:0033553">
    <property type="term" value="C:rDNA heterochromatin"/>
    <property type="evidence" value="ECO:0007669"/>
    <property type="project" value="Ensembl"/>
</dbReference>
<evidence type="ECO:0000256" key="15">
    <source>
        <dbReference type="RuleBase" id="RU365074"/>
    </source>
</evidence>
<dbReference type="GO" id="GO:0045786">
    <property type="term" value="P:negative regulation of cell cycle"/>
    <property type="evidence" value="ECO:0007669"/>
    <property type="project" value="Ensembl"/>
</dbReference>
<protein>
    <recommendedName>
        <fullName evidence="3 15">Ribosomal RNA-processing protein 8</fullName>
        <ecNumber evidence="15">2.1.1.-</ecNumber>
    </recommendedName>
</protein>
<dbReference type="CDD" id="cd02440">
    <property type="entry name" value="AdoMet_MTases"/>
    <property type="match status" value="1"/>
</dbReference>
<dbReference type="InterPro" id="IPR029063">
    <property type="entry name" value="SAM-dependent_MTases_sf"/>
</dbReference>
<dbReference type="PANTHER" id="PTHR12787">
    <property type="entry name" value="RIBOSOMAL RNA-PROCESSING PROTEIN 8"/>
    <property type="match status" value="1"/>
</dbReference>
<evidence type="ECO:0000256" key="2">
    <source>
        <dbReference type="ARBA" id="ARBA00006301"/>
    </source>
</evidence>
<evidence type="ECO:0000256" key="3">
    <source>
        <dbReference type="ARBA" id="ARBA00020203"/>
    </source>
</evidence>
<dbReference type="GO" id="GO:0046015">
    <property type="term" value="P:regulation of transcription by glucose"/>
    <property type="evidence" value="ECO:0007669"/>
    <property type="project" value="Ensembl"/>
</dbReference>
<dbReference type="GO" id="GO:0005829">
    <property type="term" value="C:cytosol"/>
    <property type="evidence" value="ECO:0007669"/>
    <property type="project" value="Ensembl"/>
</dbReference>
<evidence type="ECO:0000256" key="4">
    <source>
        <dbReference type="ARBA" id="ARBA00022491"/>
    </source>
</evidence>
<dbReference type="GeneTree" id="ENSGT00390000006189"/>
<comment type="similarity">
    <text evidence="2 15">Belongs to the methyltransferase superfamily. RRP8 family.</text>
</comment>
<evidence type="ECO:0000256" key="7">
    <source>
        <dbReference type="ARBA" id="ARBA00022679"/>
    </source>
</evidence>
<dbReference type="GO" id="GO:0097009">
    <property type="term" value="P:energy homeostasis"/>
    <property type="evidence" value="ECO:0007669"/>
    <property type="project" value="Ensembl"/>
</dbReference>
<evidence type="ECO:0000256" key="9">
    <source>
        <dbReference type="ARBA" id="ARBA00022853"/>
    </source>
</evidence>
<comment type="function">
    <text evidence="15">Probable methyltransferase required to silence rDNA.</text>
</comment>
<feature type="compositionally biased region" description="Basic and acidic residues" evidence="16">
    <location>
        <begin position="44"/>
        <end position="58"/>
    </location>
</feature>
<feature type="region of interest" description="Disordered" evidence="16">
    <location>
        <begin position="27"/>
        <end position="173"/>
    </location>
</feature>
<dbReference type="SMR" id="A0A670YYB0"/>
<evidence type="ECO:0000313" key="17">
    <source>
        <dbReference type="Ensembl" id="ENSPTXP00000016780.1"/>
    </source>
</evidence>
<evidence type="ECO:0000256" key="6">
    <source>
        <dbReference type="ARBA" id="ARBA00022603"/>
    </source>
</evidence>
<evidence type="ECO:0000313" key="18">
    <source>
        <dbReference type="Proteomes" id="UP000472273"/>
    </source>
</evidence>
<dbReference type="GO" id="GO:0005654">
    <property type="term" value="C:nucleoplasm"/>
    <property type="evidence" value="ECO:0007669"/>
    <property type="project" value="Ensembl"/>
</dbReference>
<dbReference type="Proteomes" id="UP000472273">
    <property type="component" value="Unplaced"/>
</dbReference>
<dbReference type="OMA" id="PGAKGFC"/>
<evidence type="ECO:0000256" key="1">
    <source>
        <dbReference type="ARBA" id="ARBA00004604"/>
    </source>
</evidence>
<dbReference type="Ensembl" id="ENSPTXT00000017294.1">
    <property type="protein sequence ID" value="ENSPTXP00000016780.1"/>
    <property type="gene ID" value="ENSPTXG00000011578.1"/>
</dbReference>
<comment type="subcellular location">
    <subcellularLocation>
        <location evidence="1 15">Nucleus</location>
        <location evidence="1 15">Nucleolus</location>
    </subcellularLocation>
</comment>
<accession>A0A670YYB0</accession>
<keyword evidence="11" id="KW-0804">Transcription</keyword>
<dbReference type="InterPro" id="IPR042036">
    <property type="entry name" value="RRP8_N"/>
</dbReference>
<dbReference type="GO" id="GO:0061773">
    <property type="term" value="C:eNoSc complex"/>
    <property type="evidence" value="ECO:0007669"/>
    <property type="project" value="Ensembl"/>
</dbReference>
<proteinExistence type="inferred from homology"/>
<keyword evidence="5 15" id="KW-0698">rRNA processing</keyword>
<keyword evidence="6 15" id="KW-0489">Methyltransferase</keyword>
<evidence type="ECO:0000256" key="14">
    <source>
        <dbReference type="ARBA" id="ARBA00062710"/>
    </source>
</evidence>
<dbReference type="Gene3D" id="3.40.50.150">
    <property type="entry name" value="Vaccinia Virus protein VP39"/>
    <property type="match status" value="1"/>
</dbReference>
<feature type="region of interest" description="Disordered" evidence="16">
    <location>
        <begin position="197"/>
        <end position="297"/>
    </location>
</feature>
<dbReference type="AlphaFoldDB" id="A0A670YYB0"/>
<dbReference type="GO" id="GO:0008168">
    <property type="term" value="F:methyltransferase activity"/>
    <property type="evidence" value="ECO:0007669"/>
    <property type="project" value="UniProtKB-KW"/>
</dbReference>
<dbReference type="FunFam" id="3.40.50.150:FF:000068">
    <property type="entry name" value="Ribosomal RNA-processing protein 8"/>
    <property type="match status" value="1"/>
</dbReference>
<dbReference type="GO" id="GO:1903450">
    <property type="term" value="P:regulation of G1 to G0 transition"/>
    <property type="evidence" value="ECO:0007669"/>
    <property type="project" value="Ensembl"/>
</dbReference>
<keyword evidence="7 15" id="KW-0808">Transferase</keyword>
<evidence type="ECO:0000256" key="12">
    <source>
        <dbReference type="ARBA" id="ARBA00023242"/>
    </source>
</evidence>
<dbReference type="Gene3D" id="1.10.10.2150">
    <property type="entry name" value="Ribosomal RNA-processing protein 8, N-terminal domain"/>
    <property type="match status" value="1"/>
</dbReference>
<organism evidence="17 18">
    <name type="scientific">Pseudonaja textilis</name>
    <name type="common">Eastern brown snake</name>
    <dbReference type="NCBI Taxonomy" id="8673"/>
    <lineage>
        <taxon>Eukaryota</taxon>
        <taxon>Metazoa</taxon>
        <taxon>Chordata</taxon>
        <taxon>Craniata</taxon>
        <taxon>Vertebrata</taxon>
        <taxon>Euteleostomi</taxon>
        <taxon>Lepidosauria</taxon>
        <taxon>Squamata</taxon>
        <taxon>Bifurcata</taxon>
        <taxon>Unidentata</taxon>
        <taxon>Episquamata</taxon>
        <taxon>Toxicofera</taxon>
        <taxon>Serpentes</taxon>
        <taxon>Colubroidea</taxon>
        <taxon>Elapidae</taxon>
        <taxon>Hydrophiinae</taxon>
        <taxon>Pseudonaja</taxon>
    </lineage>
</organism>
<dbReference type="GO" id="GO:0000183">
    <property type="term" value="P:rDNA heterochromatin formation"/>
    <property type="evidence" value="ECO:0007669"/>
    <property type="project" value="Ensembl"/>
</dbReference>
<dbReference type="GO" id="GO:0032259">
    <property type="term" value="P:methylation"/>
    <property type="evidence" value="ECO:0007669"/>
    <property type="project" value="UniProtKB-KW"/>
</dbReference>
<evidence type="ECO:0000256" key="5">
    <source>
        <dbReference type="ARBA" id="ARBA00022552"/>
    </source>
</evidence>
<keyword evidence="18" id="KW-1185">Reference proteome</keyword>
<gene>
    <name evidence="17" type="primary">RRP8</name>
</gene>
<reference evidence="17" key="1">
    <citation type="submission" date="2025-08" db="UniProtKB">
        <authorList>
            <consortium name="Ensembl"/>
        </authorList>
    </citation>
    <scope>IDENTIFICATION</scope>
</reference>
<keyword evidence="9" id="KW-0156">Chromatin regulator</keyword>
<name>A0A670YYB0_PSETE</name>
<keyword evidence="10" id="KW-0805">Transcription regulation</keyword>
<dbReference type="GO" id="GO:0005886">
    <property type="term" value="C:plasma membrane"/>
    <property type="evidence" value="ECO:0007669"/>
    <property type="project" value="Ensembl"/>
</dbReference>
<feature type="compositionally biased region" description="Basic residues" evidence="16">
    <location>
        <begin position="241"/>
        <end position="257"/>
    </location>
</feature>
<dbReference type="FunFam" id="1.10.10.2150:FF:000001">
    <property type="entry name" value="Ribosomal RNA-processing protein 8"/>
    <property type="match status" value="1"/>
</dbReference>
<dbReference type="SUPFAM" id="SSF53335">
    <property type="entry name" value="S-adenosyl-L-methionine-dependent methyltransferases"/>
    <property type="match status" value="1"/>
</dbReference>
<dbReference type="GO" id="GO:0045892">
    <property type="term" value="P:negative regulation of DNA-templated transcription"/>
    <property type="evidence" value="ECO:0007669"/>
    <property type="project" value="Ensembl"/>
</dbReference>
<evidence type="ECO:0000256" key="13">
    <source>
        <dbReference type="ARBA" id="ARBA00057870"/>
    </source>
</evidence>
<evidence type="ECO:0000256" key="16">
    <source>
        <dbReference type="SAM" id="MobiDB-lite"/>
    </source>
</evidence>
<dbReference type="GO" id="GO:0072332">
    <property type="term" value="P:intrinsic apoptotic signaling pathway by p53 class mediator"/>
    <property type="evidence" value="ECO:0007669"/>
    <property type="project" value="Ensembl"/>
</dbReference>
<evidence type="ECO:0000256" key="11">
    <source>
        <dbReference type="ARBA" id="ARBA00023163"/>
    </source>
</evidence>
<keyword evidence="8 15" id="KW-0949">S-adenosyl-L-methionine</keyword>
<sequence>MPARRSLAAGLFAGRAWLFSRRRLRAALRRRPRPEAPRGLAGSEADKRVPGGRLRGDEAAESAGGHRCATAAGEKRGGRRVPGTEGSGSPPPSALPAARGRAEPPRPAARIGLPPGIARLSEEPPRGLGAVIRSEDPGCAAGDPAVTSERAERARGRSALSSHPRLDARRVRSRHLKRINRRRSRLRGLAGVAVVDQPLGPGAKGFCPGEVAAKEDSPASSTGDGSAGRAAQELRQQLTRKQWRNRQKNKRRQKNKFKASDGRLLASSAADDPLDEQGGPTPDSEVPGRQTSSLRQRLESRLEAARFRYINQLLYTRSSQEAAQLFQEDPEALGVYHRGFALQAAHWPERPVERFVHYLHRRPASLVVADFGCGDCTLARSLPNRVHCFDLAALDPRVTVCDMAQVPLEDASVDVAVFCLALMGTNLREILQEAHRVLRAGGTLLVAEVASRFADLRAFLGALARLGFRLTSKDVSGSHFYTFELRKTDRAETAKAAELRGLALRPCLYKRR</sequence>
<keyword evidence="12 15" id="KW-0539">Nucleus</keyword>
<dbReference type="Pfam" id="PF05148">
    <property type="entry name" value="Methyltransf_8"/>
    <property type="match status" value="1"/>
</dbReference>
<comment type="subunit">
    <text evidence="14">Component of the eNoSC complex, composed of SIRT1, SUV39H1 and RRP8.</text>
</comment>
<evidence type="ECO:0000256" key="10">
    <source>
        <dbReference type="ARBA" id="ARBA00023015"/>
    </source>
</evidence>
<dbReference type="InterPro" id="IPR007823">
    <property type="entry name" value="RRP8"/>
</dbReference>